<keyword evidence="4" id="KW-1185">Reference proteome</keyword>
<keyword evidence="2" id="KW-0808">Transferase</keyword>
<proteinExistence type="predicted"/>
<evidence type="ECO:0000313" key="3">
    <source>
        <dbReference type="EMBL" id="MFB9993210.1"/>
    </source>
</evidence>
<dbReference type="CDD" id="cd06533">
    <property type="entry name" value="Glyco_transf_WecG_TagA"/>
    <property type="match status" value="1"/>
</dbReference>
<name>A0ABV6B0E1_9DEIO</name>
<dbReference type="EMBL" id="JBHLYR010000045">
    <property type="protein sequence ID" value="MFB9993210.1"/>
    <property type="molecule type" value="Genomic_DNA"/>
</dbReference>
<dbReference type="RefSeq" id="WP_380011586.1">
    <property type="nucleotide sequence ID" value="NZ_JBHLYR010000045.1"/>
</dbReference>
<dbReference type="Proteomes" id="UP001589733">
    <property type="component" value="Unassembled WGS sequence"/>
</dbReference>
<organism evidence="3 4">
    <name type="scientific">Deinococcus oregonensis</name>
    <dbReference type="NCBI Taxonomy" id="1805970"/>
    <lineage>
        <taxon>Bacteria</taxon>
        <taxon>Thermotogati</taxon>
        <taxon>Deinococcota</taxon>
        <taxon>Deinococci</taxon>
        <taxon>Deinococcales</taxon>
        <taxon>Deinococcaceae</taxon>
        <taxon>Deinococcus</taxon>
    </lineage>
</organism>
<gene>
    <name evidence="3" type="ORF">ACFFLM_14655</name>
</gene>
<dbReference type="InterPro" id="IPR004629">
    <property type="entry name" value="WecG_TagA_CpsF"/>
</dbReference>
<dbReference type="PANTHER" id="PTHR34136:SF1">
    <property type="entry name" value="UDP-N-ACETYL-D-MANNOSAMINURONIC ACID TRANSFERASE"/>
    <property type="match status" value="1"/>
</dbReference>
<reference evidence="3 4" key="1">
    <citation type="submission" date="2024-09" db="EMBL/GenBank/DDBJ databases">
        <authorList>
            <person name="Sun Q."/>
            <person name="Mori K."/>
        </authorList>
    </citation>
    <scope>NUCLEOTIDE SEQUENCE [LARGE SCALE GENOMIC DNA]</scope>
    <source>
        <strain evidence="3 4">JCM 13503</strain>
    </source>
</reference>
<dbReference type="Pfam" id="PF03808">
    <property type="entry name" value="Glyco_tran_WecG"/>
    <property type="match status" value="1"/>
</dbReference>
<sequence>MINLGAYSVLGIKIHAVDYDYAVKAIREAARDKRAFTVSALAVHGVMTGMTNAEQARRLNGLNLVVPDGQPVRWALGLLHGKNLPDRVYGPELTLRVAQALAEDDLSVYLYGSQPAVLERFARNLQVKFPGLRVAGMEASKFRRTTPEEQQATARRIRESGANAVFVGLGCPRQEVWAFENAPLINLPILAVGAAFDFHAGTLAQAPKRMQNAGLEWLFRLIQEPRRLWKRYVLLNPLFLWNLFLQGIRVRPFPVNLPDGQEQPQRYG</sequence>
<dbReference type="PANTHER" id="PTHR34136">
    <property type="match status" value="1"/>
</dbReference>
<accession>A0ABV6B0E1</accession>
<keyword evidence="1" id="KW-0328">Glycosyltransferase</keyword>
<protein>
    <submittedName>
        <fullName evidence="3">WecB/TagA/CpsF family glycosyltransferase</fullName>
    </submittedName>
</protein>
<evidence type="ECO:0000256" key="1">
    <source>
        <dbReference type="ARBA" id="ARBA00022676"/>
    </source>
</evidence>
<dbReference type="NCBIfam" id="TIGR00696">
    <property type="entry name" value="wecG_tagA_cpsF"/>
    <property type="match status" value="1"/>
</dbReference>
<evidence type="ECO:0000256" key="2">
    <source>
        <dbReference type="ARBA" id="ARBA00022679"/>
    </source>
</evidence>
<evidence type="ECO:0000313" key="4">
    <source>
        <dbReference type="Proteomes" id="UP001589733"/>
    </source>
</evidence>
<comment type="caution">
    <text evidence="3">The sequence shown here is derived from an EMBL/GenBank/DDBJ whole genome shotgun (WGS) entry which is preliminary data.</text>
</comment>